<dbReference type="EMBL" id="LDEV01002284">
    <property type="protein sequence ID" value="KLJ09702.1"/>
    <property type="molecule type" value="Genomic_DNA"/>
</dbReference>
<name>A0A0H1BF99_9EURO</name>
<comment type="caution">
    <text evidence="1">The sequence shown here is derived from an EMBL/GenBank/DDBJ whole genome shotgun (WGS) entry which is preliminary data.</text>
</comment>
<dbReference type="Proteomes" id="UP000053573">
    <property type="component" value="Unassembled WGS sequence"/>
</dbReference>
<evidence type="ECO:0000313" key="1">
    <source>
        <dbReference type="EMBL" id="KLJ09702.1"/>
    </source>
</evidence>
<dbReference type="OrthoDB" id="10486144at2759"/>
<sequence length="102" mass="11832">MLPAHALCLFPAGLLHMRKLISNVRDFGIWFIVYHPISILCRYDRRRRIHKRPVCQECSLQTPVSRRVTSLILPYKSQSRGSAAFRQSTPLLALSSSHPYWL</sequence>
<organism evidence="1 2">
    <name type="scientific">Blastomyces silverae</name>
    <dbReference type="NCBI Taxonomy" id="2060906"/>
    <lineage>
        <taxon>Eukaryota</taxon>
        <taxon>Fungi</taxon>
        <taxon>Dikarya</taxon>
        <taxon>Ascomycota</taxon>
        <taxon>Pezizomycotina</taxon>
        <taxon>Eurotiomycetes</taxon>
        <taxon>Eurotiomycetidae</taxon>
        <taxon>Onygenales</taxon>
        <taxon>Ajellomycetaceae</taxon>
        <taxon>Blastomyces</taxon>
    </lineage>
</organism>
<proteinExistence type="predicted"/>
<evidence type="ECO:0000313" key="2">
    <source>
        <dbReference type="Proteomes" id="UP000053573"/>
    </source>
</evidence>
<reference evidence="2" key="1">
    <citation type="journal article" date="2015" name="PLoS Genet.">
        <title>The dynamic genome and transcriptome of the human fungal pathogen Blastomyces and close relative Emmonsia.</title>
        <authorList>
            <person name="Munoz J.F."/>
            <person name="Gauthier G.M."/>
            <person name="Desjardins C.A."/>
            <person name="Gallo J.E."/>
            <person name="Holder J."/>
            <person name="Sullivan T.D."/>
            <person name="Marty A.J."/>
            <person name="Carmen J.C."/>
            <person name="Chen Z."/>
            <person name="Ding L."/>
            <person name="Gujja S."/>
            <person name="Magrini V."/>
            <person name="Misas E."/>
            <person name="Mitreva M."/>
            <person name="Priest M."/>
            <person name="Saif S."/>
            <person name="Whiston E.A."/>
            <person name="Young S."/>
            <person name="Zeng Q."/>
            <person name="Goldman W.E."/>
            <person name="Mardis E.R."/>
            <person name="Taylor J.W."/>
            <person name="McEwen J.G."/>
            <person name="Clay O.K."/>
            <person name="Klein B.S."/>
            <person name="Cuomo C.A."/>
        </authorList>
    </citation>
    <scope>NUCLEOTIDE SEQUENCE [LARGE SCALE GENOMIC DNA]</scope>
    <source>
        <strain evidence="2">UAMH 139</strain>
    </source>
</reference>
<accession>A0A0H1BF99</accession>
<keyword evidence="2" id="KW-1185">Reference proteome</keyword>
<protein>
    <submittedName>
        <fullName evidence="1">Uncharacterized protein</fullName>
    </submittedName>
</protein>
<dbReference type="AlphaFoldDB" id="A0A0H1BF99"/>
<gene>
    <name evidence="1" type="ORF">EMPG_14875</name>
</gene>